<accession>A0ABQ8JKI8</accession>
<keyword evidence="1" id="KW-0472">Membrane</keyword>
<feature type="transmembrane region" description="Helical" evidence="1">
    <location>
        <begin position="34"/>
        <end position="56"/>
    </location>
</feature>
<keyword evidence="1" id="KW-1133">Transmembrane helix</keyword>
<keyword evidence="1" id="KW-0812">Transmembrane</keyword>
<name>A0ABQ8JKI8_DERPT</name>
<sequence length="245" mass="29060">MNWCGFPASKHLILCNSLVSKMLKMANNNHNNRIISLFISLFVLPILSFTIGKFFLNLPLYHSSNAWKSNECPIDSQDNRETFLCIRPCDYEDNSLQGSSPSRNQHGKNVATDDNFFVVFFPPKSKDQYERSRFKCPTGFRQTKERDQQCFCERPYTPYEMEMQRREKCDQSFEQCRMYGSKPYDCNHIIDTCPSNLVREYCLAGKVFKMRFARVVYEFCHLYLRLPNDGRQHFLEPHIDRKKHR</sequence>
<protein>
    <submittedName>
        <fullName evidence="2">Uncharacterized protein</fullName>
    </submittedName>
</protein>
<dbReference type="EMBL" id="NJHN03000034">
    <property type="protein sequence ID" value="KAH9423121.1"/>
    <property type="molecule type" value="Genomic_DNA"/>
</dbReference>
<evidence type="ECO:0000256" key="1">
    <source>
        <dbReference type="SAM" id="Phobius"/>
    </source>
</evidence>
<dbReference type="Proteomes" id="UP000887458">
    <property type="component" value="Unassembled WGS sequence"/>
</dbReference>
<evidence type="ECO:0000313" key="3">
    <source>
        <dbReference type="Proteomes" id="UP000887458"/>
    </source>
</evidence>
<evidence type="ECO:0000313" key="2">
    <source>
        <dbReference type="EMBL" id="KAH9423121.1"/>
    </source>
</evidence>
<organism evidence="2 3">
    <name type="scientific">Dermatophagoides pteronyssinus</name>
    <name type="common">European house dust mite</name>
    <dbReference type="NCBI Taxonomy" id="6956"/>
    <lineage>
        <taxon>Eukaryota</taxon>
        <taxon>Metazoa</taxon>
        <taxon>Ecdysozoa</taxon>
        <taxon>Arthropoda</taxon>
        <taxon>Chelicerata</taxon>
        <taxon>Arachnida</taxon>
        <taxon>Acari</taxon>
        <taxon>Acariformes</taxon>
        <taxon>Sarcoptiformes</taxon>
        <taxon>Astigmata</taxon>
        <taxon>Psoroptidia</taxon>
        <taxon>Analgoidea</taxon>
        <taxon>Pyroglyphidae</taxon>
        <taxon>Dermatophagoidinae</taxon>
        <taxon>Dermatophagoides</taxon>
    </lineage>
</organism>
<comment type="caution">
    <text evidence="2">The sequence shown here is derived from an EMBL/GenBank/DDBJ whole genome shotgun (WGS) entry which is preliminary data.</text>
</comment>
<reference evidence="2 3" key="1">
    <citation type="journal article" date="2018" name="J. Allergy Clin. Immunol.">
        <title>High-quality assembly of Dermatophagoides pteronyssinus genome and transcriptome reveals a wide range of novel allergens.</title>
        <authorList>
            <person name="Liu X.Y."/>
            <person name="Yang K.Y."/>
            <person name="Wang M.Q."/>
            <person name="Kwok J.S."/>
            <person name="Zeng X."/>
            <person name="Yang Z."/>
            <person name="Xiao X.J."/>
            <person name="Lau C.P."/>
            <person name="Li Y."/>
            <person name="Huang Z.M."/>
            <person name="Ba J.G."/>
            <person name="Yim A.K."/>
            <person name="Ouyang C.Y."/>
            <person name="Ngai S.M."/>
            <person name="Chan T.F."/>
            <person name="Leung E.L."/>
            <person name="Liu L."/>
            <person name="Liu Z.G."/>
            <person name="Tsui S.K."/>
        </authorList>
    </citation>
    <scope>NUCLEOTIDE SEQUENCE [LARGE SCALE GENOMIC DNA]</scope>
    <source>
        <strain evidence="2">Derp</strain>
    </source>
</reference>
<gene>
    <name evidence="2" type="ORF">DERP_007715</name>
</gene>
<reference evidence="2 3" key="2">
    <citation type="journal article" date="2022" name="Mol. Biol. Evol.">
        <title>Comparative Genomics Reveals Insights into the Divergent Evolution of Astigmatic Mites and Household Pest Adaptations.</title>
        <authorList>
            <person name="Xiong Q."/>
            <person name="Wan A.T."/>
            <person name="Liu X."/>
            <person name="Fung C.S."/>
            <person name="Xiao X."/>
            <person name="Malainual N."/>
            <person name="Hou J."/>
            <person name="Wang L."/>
            <person name="Wang M."/>
            <person name="Yang K.Y."/>
            <person name="Cui Y."/>
            <person name="Leung E.L."/>
            <person name="Nong W."/>
            <person name="Shin S.K."/>
            <person name="Au S.W."/>
            <person name="Jeong K.Y."/>
            <person name="Chew F.T."/>
            <person name="Hui J.H."/>
            <person name="Leung T.F."/>
            <person name="Tungtrongchitr A."/>
            <person name="Zhong N."/>
            <person name="Liu Z."/>
            <person name="Tsui S.K."/>
        </authorList>
    </citation>
    <scope>NUCLEOTIDE SEQUENCE [LARGE SCALE GENOMIC DNA]</scope>
    <source>
        <strain evidence="2">Derp</strain>
    </source>
</reference>
<proteinExistence type="predicted"/>
<keyword evidence="3" id="KW-1185">Reference proteome</keyword>